<evidence type="ECO:0000256" key="1">
    <source>
        <dbReference type="ARBA" id="ARBA00004141"/>
    </source>
</evidence>
<keyword evidence="9 12" id="KW-1133">Transmembrane helix</keyword>
<feature type="domain" description="K+ potassium transporter integral membrane" evidence="13">
    <location>
        <begin position="49"/>
        <end position="504"/>
    </location>
</feature>
<dbReference type="GO" id="GO:0005886">
    <property type="term" value="C:plasma membrane"/>
    <property type="evidence" value="ECO:0007669"/>
    <property type="project" value="UniProtKB-SubCell"/>
</dbReference>
<comment type="similarity">
    <text evidence="2 12">Belongs to the HAK/KUP transporter (TC 2.A.72) family.</text>
</comment>
<accession>A0A656HHM8</accession>
<organism evidence="15 16">
    <name type="scientific">Thiothrix nivea (strain ATCC 35100 / DSM 5205 / JP2)</name>
    <dbReference type="NCBI Taxonomy" id="870187"/>
    <lineage>
        <taxon>Bacteria</taxon>
        <taxon>Pseudomonadati</taxon>
        <taxon>Pseudomonadota</taxon>
        <taxon>Gammaproteobacteria</taxon>
        <taxon>Thiotrichales</taxon>
        <taxon>Thiotrichaceae</taxon>
        <taxon>Thiothrix</taxon>
    </lineage>
</organism>
<dbReference type="InterPro" id="IPR003855">
    <property type="entry name" value="K+_transporter"/>
</dbReference>
<keyword evidence="4 12" id="KW-1003">Cell membrane</keyword>
<keyword evidence="3 12" id="KW-0813">Transport</keyword>
<dbReference type="PANTHER" id="PTHR30540">
    <property type="entry name" value="OSMOTIC STRESS POTASSIUM TRANSPORTER"/>
    <property type="match status" value="1"/>
</dbReference>
<evidence type="ECO:0000313" key="16">
    <source>
        <dbReference type="Proteomes" id="UP000005317"/>
    </source>
</evidence>
<feature type="transmembrane region" description="Helical" evidence="12">
    <location>
        <begin position="285"/>
        <end position="306"/>
    </location>
</feature>
<dbReference type="GO" id="GO:0015293">
    <property type="term" value="F:symporter activity"/>
    <property type="evidence" value="ECO:0007669"/>
    <property type="project" value="UniProtKB-UniRule"/>
</dbReference>
<feature type="transmembrane region" description="Helical" evidence="12">
    <location>
        <begin position="208"/>
        <end position="229"/>
    </location>
</feature>
<feature type="transmembrane region" description="Helical" evidence="12">
    <location>
        <begin position="404"/>
        <end position="425"/>
    </location>
</feature>
<keyword evidence="5 12" id="KW-0633">Potassium transport</keyword>
<feature type="transmembrane region" description="Helical" evidence="12">
    <location>
        <begin position="326"/>
        <end position="356"/>
    </location>
</feature>
<evidence type="ECO:0000256" key="6">
    <source>
        <dbReference type="ARBA" id="ARBA00022692"/>
    </source>
</evidence>
<dbReference type="Pfam" id="PF22776">
    <property type="entry name" value="K_trans_C"/>
    <property type="match status" value="1"/>
</dbReference>
<dbReference type="GO" id="GO:0015079">
    <property type="term" value="F:potassium ion transmembrane transporter activity"/>
    <property type="evidence" value="ECO:0007669"/>
    <property type="project" value="UniProtKB-UniRule"/>
</dbReference>
<evidence type="ECO:0000256" key="7">
    <source>
        <dbReference type="ARBA" id="ARBA00022847"/>
    </source>
</evidence>
<evidence type="ECO:0000313" key="15">
    <source>
        <dbReference type="EMBL" id="EIJ34986.1"/>
    </source>
</evidence>
<keyword evidence="11 12" id="KW-0472">Membrane</keyword>
<evidence type="ECO:0000256" key="10">
    <source>
        <dbReference type="ARBA" id="ARBA00023065"/>
    </source>
</evidence>
<feature type="transmembrane region" description="Helical" evidence="12">
    <location>
        <begin position="377"/>
        <end position="398"/>
    </location>
</feature>
<proteinExistence type="inferred from homology"/>
<feature type="transmembrane region" description="Helical" evidence="12">
    <location>
        <begin position="249"/>
        <end position="273"/>
    </location>
</feature>
<evidence type="ECO:0000256" key="5">
    <source>
        <dbReference type="ARBA" id="ARBA00022538"/>
    </source>
</evidence>
<dbReference type="Pfam" id="PF02705">
    <property type="entry name" value="K_trans"/>
    <property type="match status" value="1"/>
</dbReference>
<gene>
    <name evidence="12" type="primary">kup</name>
    <name evidence="15" type="ORF">Thini_2440</name>
</gene>
<sequence precursor="true">MKSSFPRLSTGAGSFPIHGNAHLGADKRKSAYPIPMQTSHASRKKLGALTLGALGVVYGDIGTSPLYAFKEAFAPVHGLLPTHANVLAALSALFWAVTLIVSIKYVWLVLRFDNKGEGGVLALQALAHRHTRRTLPQWSKVVAVIGVFAAALFYGDAMITPAISVLSAVEGMEVAAPHLDHLVIPITLAILISLFLIQSFGTAQVGRLFGPLTLLWFVALGTLGVVNIVQDTGVLQALNPWYALEFTLHHPVAAFILLSAVFLALTGGEALYADMGHFGAKPIRLAWFGLVSPSLLLNYFGQGALVMREPEAVANPFYLLAPEAGLVPLVMLATVATVIASQATITGAYSITLQAIRLGYLPRIRFRHTSDTERGQVYVPSVNWLMLLGVVLLVLGFGSSGALAAAYGIAVSGTMIITSLLIFVVAKARPNQRLRRLIIGVVLACIGFEVMFFASNLAKIGHGGWFPVLFGIGVFVLLTTWKRGSELVAEHRKKINMTIRQFTANPPDVQRVAGTAVYLASNPNLVPSRLFYNIRHYKVMHQQVIFLHVDNEEVPYIPADERLHVVGLAQGIYTVSVRFGFREQPDLSAALGGTVRYHLEIPPDATFFVARTSITGCEGVLPRWRCLLFGWMTRQSESTATYFNLPSEQVVEIGTQIRLQPR</sequence>
<evidence type="ECO:0000259" key="13">
    <source>
        <dbReference type="Pfam" id="PF02705"/>
    </source>
</evidence>
<keyword evidence="7 12" id="KW-0769">Symport</keyword>
<feature type="transmembrane region" description="Helical" evidence="12">
    <location>
        <begin position="46"/>
        <end position="67"/>
    </location>
</feature>
<dbReference type="AlphaFoldDB" id="A0A656HHM8"/>
<dbReference type="InterPro" id="IPR023051">
    <property type="entry name" value="Kup"/>
</dbReference>
<dbReference type="HAMAP" id="MF_01522">
    <property type="entry name" value="Kup"/>
    <property type="match status" value="1"/>
</dbReference>
<keyword evidence="16" id="KW-1185">Reference proteome</keyword>
<feature type="transmembrane region" description="Helical" evidence="12">
    <location>
        <begin position="183"/>
        <end position="201"/>
    </location>
</feature>
<comment type="catalytic activity">
    <reaction evidence="12">
        <text>K(+)(in) + H(+)(in) = K(+)(out) + H(+)(out)</text>
        <dbReference type="Rhea" id="RHEA:28490"/>
        <dbReference type="ChEBI" id="CHEBI:15378"/>
        <dbReference type="ChEBI" id="CHEBI:29103"/>
    </reaction>
</comment>
<protein>
    <recommendedName>
        <fullName evidence="12">Probable potassium transport system protein Kup</fullName>
    </recommendedName>
</protein>
<evidence type="ECO:0000256" key="12">
    <source>
        <dbReference type="HAMAP-Rule" id="MF_01522"/>
    </source>
</evidence>
<dbReference type="PANTHER" id="PTHR30540:SF79">
    <property type="entry name" value="LOW AFFINITY POTASSIUM TRANSPORT SYSTEM PROTEIN KUP"/>
    <property type="match status" value="1"/>
</dbReference>
<feature type="domain" description="K+ potassium transporter C-terminal" evidence="14">
    <location>
        <begin position="514"/>
        <end position="659"/>
    </location>
</feature>
<evidence type="ECO:0000256" key="4">
    <source>
        <dbReference type="ARBA" id="ARBA00022475"/>
    </source>
</evidence>
<evidence type="ECO:0000256" key="11">
    <source>
        <dbReference type="ARBA" id="ARBA00023136"/>
    </source>
</evidence>
<evidence type="ECO:0000256" key="8">
    <source>
        <dbReference type="ARBA" id="ARBA00022958"/>
    </source>
</evidence>
<name>A0A656HHM8_THINJ</name>
<dbReference type="InterPro" id="IPR053951">
    <property type="entry name" value="K_trans_N"/>
</dbReference>
<dbReference type="Proteomes" id="UP000005317">
    <property type="component" value="Unassembled WGS sequence"/>
</dbReference>
<keyword evidence="10 12" id="KW-0406">Ion transport</keyword>
<feature type="transmembrane region" description="Helical" evidence="12">
    <location>
        <begin position="464"/>
        <end position="481"/>
    </location>
</feature>
<comment type="subcellular location">
    <subcellularLocation>
        <location evidence="12">Cell membrane</location>
        <topology evidence="12">Multi-pass membrane protein</topology>
    </subcellularLocation>
    <subcellularLocation>
        <location evidence="1">Membrane</location>
        <topology evidence="1">Multi-pass membrane protein</topology>
    </subcellularLocation>
</comment>
<dbReference type="EMBL" id="JH651384">
    <property type="protein sequence ID" value="EIJ34986.1"/>
    <property type="molecule type" value="Genomic_DNA"/>
</dbReference>
<evidence type="ECO:0000256" key="9">
    <source>
        <dbReference type="ARBA" id="ARBA00022989"/>
    </source>
</evidence>
<keyword evidence="8 12" id="KW-0630">Potassium</keyword>
<feature type="transmembrane region" description="Helical" evidence="12">
    <location>
        <begin position="437"/>
        <end position="458"/>
    </location>
</feature>
<comment type="function">
    <text evidence="12">Transport of potassium into the cell. Likely operates as a K(+):H(+) symporter.</text>
</comment>
<reference evidence="16" key="1">
    <citation type="journal article" date="2011" name="Stand. Genomic Sci.">
        <title>Genome sequence of the filamentous, gliding Thiothrix nivea neotype strain (JP2(T)).</title>
        <authorList>
            <person name="Lapidus A."/>
            <person name="Nolan M."/>
            <person name="Lucas S."/>
            <person name="Glavina Del Rio T."/>
            <person name="Tice H."/>
            <person name="Cheng J.F."/>
            <person name="Tapia R."/>
            <person name="Han C."/>
            <person name="Goodwin L."/>
            <person name="Pitluck S."/>
            <person name="Liolios K."/>
            <person name="Pagani I."/>
            <person name="Ivanova N."/>
            <person name="Huntemann M."/>
            <person name="Mavromatis K."/>
            <person name="Mikhailova N."/>
            <person name="Pati A."/>
            <person name="Chen A."/>
            <person name="Palaniappan K."/>
            <person name="Land M."/>
            <person name="Brambilla E.M."/>
            <person name="Rohde M."/>
            <person name="Abt B."/>
            <person name="Verbarg S."/>
            <person name="Goker M."/>
            <person name="Bristow J."/>
            <person name="Eisen J.A."/>
            <person name="Markowitz V."/>
            <person name="Hugenholtz P."/>
            <person name="Kyrpides N.C."/>
            <person name="Klenk H.P."/>
            <person name="Woyke T."/>
        </authorList>
    </citation>
    <scope>NUCLEOTIDE SEQUENCE [LARGE SCALE GENOMIC DNA]</scope>
    <source>
        <strain evidence="16">ATCC 35100 / DSM 5205 / JP2</strain>
    </source>
</reference>
<evidence type="ECO:0000256" key="3">
    <source>
        <dbReference type="ARBA" id="ARBA00022448"/>
    </source>
</evidence>
<dbReference type="InterPro" id="IPR053952">
    <property type="entry name" value="K_trans_C"/>
</dbReference>
<keyword evidence="6 12" id="KW-0812">Transmembrane</keyword>
<evidence type="ECO:0000256" key="2">
    <source>
        <dbReference type="ARBA" id="ARBA00007019"/>
    </source>
</evidence>
<feature type="transmembrane region" description="Helical" evidence="12">
    <location>
        <begin position="87"/>
        <end position="107"/>
    </location>
</feature>
<evidence type="ECO:0000259" key="14">
    <source>
        <dbReference type="Pfam" id="PF22776"/>
    </source>
</evidence>
<feature type="transmembrane region" description="Helical" evidence="12">
    <location>
        <begin position="141"/>
        <end position="163"/>
    </location>
</feature>